<dbReference type="PANTHER" id="PTHR33120:SF57">
    <property type="entry name" value="PIR2-LIKE HELICAL DOMAIN-CONTAINING PROTEIN"/>
    <property type="match status" value="1"/>
</dbReference>
<proteinExistence type="predicted"/>
<dbReference type="PANTHER" id="PTHR33120">
    <property type="entry name" value="EXPRESSED PROTEIN-RELATED"/>
    <property type="match status" value="1"/>
</dbReference>
<dbReference type="Proteomes" id="UP000280104">
    <property type="component" value="Chromosome II"/>
</dbReference>
<dbReference type="EMBL" id="LS480641">
    <property type="protein sequence ID" value="SPT16688.1"/>
    <property type="molecule type" value="Genomic_DNA"/>
</dbReference>
<reference evidence="2 3" key="1">
    <citation type="submission" date="2018-05" db="EMBL/GenBank/DDBJ databases">
        <authorList>
            <person name="Thind KAUR A."/>
        </authorList>
    </citation>
    <scope>NUCLEOTIDE SEQUENCE [LARGE SCALE GENOMIC DNA]</scope>
</reference>
<feature type="domain" description="PIR2-like helical" evidence="1">
    <location>
        <begin position="285"/>
        <end position="395"/>
    </location>
</feature>
<sequence length="717" mass="79940">MDPATIARTSSSFSRISISEPQIYGPRTLRDEGVVRKEERDKLRWALLAKIESCYGRVKLLRGVFDAGFCFGLLYPISNIVAGVSIAGAMSVDDPDNEPVPAASFPKRRKTDVIGDMHQRSLNGLVAFLAALFPYLTEPKAMWYLNKEELDPLVAARLIIQHRGMEQSFGFKSDTTAAAVELALRCAAAAAQHPCPKQFASAWKLLSHFLGSVATVLSGPCVTFDRFQSAEIIDILLKKHQPSDFSLEKSWDLASCRLLKLSPDLFGEVMGFPERSTMRRMLLATIHGYYLQALARLPKEKLRSQYHHSLLQAGHCYGPLDPVSNIILNTIWYSQAYPLTKKVDLEAISTGGLFRIAVRSFYGLVSFLCTRCATHLSPDQAMQRLQASGADLRIADPNHLDDDNNDDAMVSASVEQAYAAAAAAAFHPKPRDQAELLRPSNPMLRMASHYLKDGGKLSVMDADHLAECLFYSISELEQTEHAETNIEAVNKLTYGRMDRLINDFWNEHAAVVGMVKSLIDVYSRQPGYPSTSCILSAVSISMLMALCTRVLSLAYIITPTSTSSLPNLPVHHQRYSLLNAAMMALRLRRWAGAALSTYHLQALECEQVRCLYCEYAGSRVVHPAQGSFVGRGVELEKMWGGEELYSEEYTNDCIIACSREPTYWVDYLEDDCIYRSYRLDGSDEGEKMILKKGIPDAEEMKYLIEKGFLIIEDDGLS</sequence>
<dbReference type="Pfam" id="PF20235">
    <property type="entry name" value="PIR2-like_helical"/>
    <property type="match status" value="2"/>
</dbReference>
<dbReference type="InterPro" id="IPR046527">
    <property type="entry name" value="PIR2-like_helical"/>
</dbReference>
<organism evidence="2 3">
    <name type="scientific">Triticum aestivum</name>
    <name type="common">Wheat</name>
    <dbReference type="NCBI Taxonomy" id="4565"/>
    <lineage>
        <taxon>Eukaryota</taxon>
        <taxon>Viridiplantae</taxon>
        <taxon>Streptophyta</taxon>
        <taxon>Embryophyta</taxon>
        <taxon>Tracheophyta</taxon>
        <taxon>Spermatophyta</taxon>
        <taxon>Magnoliopsida</taxon>
        <taxon>Liliopsida</taxon>
        <taxon>Poales</taxon>
        <taxon>Poaceae</taxon>
        <taxon>BOP clade</taxon>
        <taxon>Pooideae</taxon>
        <taxon>Triticodae</taxon>
        <taxon>Triticeae</taxon>
        <taxon>Triticinae</taxon>
        <taxon>Triticum</taxon>
    </lineage>
</organism>
<gene>
    <name evidence="2" type="ORF">CAMPLR22A2D_LOCUS1288</name>
</gene>
<evidence type="ECO:0000313" key="3">
    <source>
        <dbReference type="Proteomes" id="UP000280104"/>
    </source>
</evidence>
<dbReference type="AlphaFoldDB" id="A0A7H4LDK0"/>
<accession>A0A7H4LDK0</accession>
<evidence type="ECO:0000313" key="2">
    <source>
        <dbReference type="EMBL" id="SPT16688.1"/>
    </source>
</evidence>
<evidence type="ECO:0000259" key="1">
    <source>
        <dbReference type="Pfam" id="PF20235"/>
    </source>
</evidence>
<feature type="domain" description="PIR2-like helical" evidence="1">
    <location>
        <begin position="59"/>
        <end position="159"/>
    </location>
</feature>
<name>A0A7H4LDK0_WHEAT</name>
<protein>
    <recommendedName>
        <fullName evidence="1">PIR2-like helical domain-containing protein</fullName>
    </recommendedName>
</protein>